<dbReference type="InterPro" id="IPR036388">
    <property type="entry name" value="WH-like_DNA-bd_sf"/>
</dbReference>
<evidence type="ECO:0000259" key="4">
    <source>
        <dbReference type="PROSITE" id="PS50995"/>
    </source>
</evidence>
<dbReference type="PRINTS" id="PR00598">
    <property type="entry name" value="HTHMARR"/>
</dbReference>
<dbReference type="AlphaFoldDB" id="A0A7K1L2K0"/>
<evidence type="ECO:0000256" key="1">
    <source>
        <dbReference type="ARBA" id="ARBA00023015"/>
    </source>
</evidence>
<comment type="caution">
    <text evidence="5">The sequence shown here is derived from an EMBL/GenBank/DDBJ whole genome shotgun (WGS) entry which is preliminary data.</text>
</comment>
<accession>A0A7K1L2K0</accession>
<reference evidence="5 6" key="1">
    <citation type="submission" date="2019-11" db="EMBL/GenBank/DDBJ databases">
        <authorList>
            <person name="Cao P."/>
        </authorList>
    </citation>
    <scope>NUCLEOTIDE SEQUENCE [LARGE SCALE GENOMIC DNA]</scope>
    <source>
        <strain evidence="5 6">NEAU-AAG5</strain>
    </source>
</reference>
<dbReference type="InterPro" id="IPR000835">
    <property type="entry name" value="HTH_MarR-typ"/>
</dbReference>
<sequence>MNADPARSADPAAETTALLPIRELLSYRLHRVANALSRSAALRYRREYGVSLHEWRTVALLGADEPQTVNQLARLAGLDKAQMSRVVGKLTERGLLERQPGPGRTTQLSLTRSGKSLYRGLISAANDRNAAFLACLSPDEQEVLDSALRKLAAVGRALERAEH</sequence>
<evidence type="ECO:0000313" key="5">
    <source>
        <dbReference type="EMBL" id="MUN38466.1"/>
    </source>
</evidence>
<dbReference type="GO" id="GO:0003677">
    <property type="term" value="F:DNA binding"/>
    <property type="evidence" value="ECO:0007669"/>
    <property type="project" value="UniProtKB-KW"/>
</dbReference>
<name>A0A7K1L2K0_9ACTN</name>
<evidence type="ECO:0000256" key="2">
    <source>
        <dbReference type="ARBA" id="ARBA00023125"/>
    </source>
</evidence>
<dbReference type="Gene3D" id="1.10.10.10">
    <property type="entry name" value="Winged helix-like DNA-binding domain superfamily/Winged helix DNA-binding domain"/>
    <property type="match status" value="1"/>
</dbReference>
<dbReference type="PANTHER" id="PTHR35790:SF4">
    <property type="entry name" value="HTH-TYPE TRANSCRIPTIONAL REGULATOR PCHR"/>
    <property type="match status" value="1"/>
</dbReference>
<dbReference type="SMART" id="SM00347">
    <property type="entry name" value="HTH_MARR"/>
    <property type="match status" value="1"/>
</dbReference>
<keyword evidence="1" id="KW-0805">Transcription regulation</keyword>
<dbReference type="GO" id="GO:0003700">
    <property type="term" value="F:DNA-binding transcription factor activity"/>
    <property type="evidence" value="ECO:0007669"/>
    <property type="project" value="InterPro"/>
</dbReference>
<organism evidence="5 6">
    <name type="scientific">Actinomadura litoris</name>
    <dbReference type="NCBI Taxonomy" id="2678616"/>
    <lineage>
        <taxon>Bacteria</taxon>
        <taxon>Bacillati</taxon>
        <taxon>Actinomycetota</taxon>
        <taxon>Actinomycetes</taxon>
        <taxon>Streptosporangiales</taxon>
        <taxon>Thermomonosporaceae</taxon>
        <taxon>Actinomadura</taxon>
    </lineage>
</organism>
<protein>
    <submittedName>
        <fullName evidence="5">MarR family transcriptional regulator</fullName>
    </submittedName>
</protein>
<keyword evidence="2" id="KW-0238">DNA-binding</keyword>
<feature type="domain" description="HTH marR-type" evidence="4">
    <location>
        <begin position="22"/>
        <end position="153"/>
    </location>
</feature>
<dbReference type="SUPFAM" id="SSF46785">
    <property type="entry name" value="Winged helix' DNA-binding domain"/>
    <property type="match status" value="1"/>
</dbReference>
<keyword evidence="3" id="KW-0804">Transcription</keyword>
<dbReference type="InterPro" id="IPR052067">
    <property type="entry name" value="Metal_resp_HTH_trans_reg"/>
</dbReference>
<gene>
    <name evidence="5" type="ORF">GNZ18_17900</name>
</gene>
<dbReference type="PROSITE" id="PS50995">
    <property type="entry name" value="HTH_MARR_2"/>
    <property type="match status" value="1"/>
</dbReference>
<proteinExistence type="predicted"/>
<evidence type="ECO:0000256" key="3">
    <source>
        <dbReference type="ARBA" id="ARBA00023163"/>
    </source>
</evidence>
<dbReference type="PANTHER" id="PTHR35790">
    <property type="entry name" value="HTH-TYPE TRANSCRIPTIONAL REGULATOR PCHR"/>
    <property type="match status" value="1"/>
</dbReference>
<keyword evidence="6" id="KW-1185">Reference proteome</keyword>
<dbReference type="RefSeq" id="WP_156217661.1">
    <property type="nucleotide sequence ID" value="NZ_WOFH01000006.1"/>
</dbReference>
<dbReference type="Pfam" id="PF12802">
    <property type="entry name" value="MarR_2"/>
    <property type="match status" value="1"/>
</dbReference>
<dbReference type="InterPro" id="IPR036390">
    <property type="entry name" value="WH_DNA-bd_sf"/>
</dbReference>
<dbReference type="Proteomes" id="UP000432015">
    <property type="component" value="Unassembled WGS sequence"/>
</dbReference>
<evidence type="ECO:0000313" key="6">
    <source>
        <dbReference type="Proteomes" id="UP000432015"/>
    </source>
</evidence>
<dbReference type="EMBL" id="WOFH01000006">
    <property type="protein sequence ID" value="MUN38466.1"/>
    <property type="molecule type" value="Genomic_DNA"/>
</dbReference>